<gene>
    <name evidence="1" type="primary">alien_1</name>
    <name evidence="1" type="ORF">Bhyg_02582</name>
</gene>
<reference evidence="1" key="1">
    <citation type="submission" date="2022-07" db="EMBL/GenBank/DDBJ databases">
        <authorList>
            <person name="Trinca V."/>
            <person name="Uliana J.V.C."/>
            <person name="Torres T.T."/>
            <person name="Ward R.J."/>
            <person name="Monesi N."/>
        </authorList>
    </citation>
    <scope>NUCLEOTIDE SEQUENCE</scope>
    <source>
        <strain evidence="1">HSMRA1968</strain>
        <tissue evidence="1">Whole embryos</tissue>
    </source>
</reference>
<name>A0A9Q0S8I5_9DIPT</name>
<feature type="non-terminal residue" evidence="1">
    <location>
        <position position="310"/>
    </location>
</feature>
<dbReference type="OrthoDB" id="194139at2759"/>
<organism evidence="1 2">
    <name type="scientific">Pseudolycoriella hygida</name>
    <dbReference type="NCBI Taxonomy" id="35572"/>
    <lineage>
        <taxon>Eukaryota</taxon>
        <taxon>Metazoa</taxon>
        <taxon>Ecdysozoa</taxon>
        <taxon>Arthropoda</taxon>
        <taxon>Hexapoda</taxon>
        <taxon>Insecta</taxon>
        <taxon>Pterygota</taxon>
        <taxon>Neoptera</taxon>
        <taxon>Endopterygota</taxon>
        <taxon>Diptera</taxon>
        <taxon>Nematocera</taxon>
        <taxon>Sciaroidea</taxon>
        <taxon>Sciaridae</taxon>
        <taxon>Pseudolycoriella</taxon>
    </lineage>
</organism>
<dbReference type="InterPro" id="IPR000718">
    <property type="entry name" value="Peptidase_M13"/>
</dbReference>
<dbReference type="EMBL" id="WJQU01000001">
    <property type="protein sequence ID" value="KAJ6647360.1"/>
    <property type="molecule type" value="Genomic_DNA"/>
</dbReference>
<keyword evidence="2" id="KW-1185">Reference proteome</keyword>
<proteinExistence type="predicted"/>
<dbReference type="GO" id="GO:0006508">
    <property type="term" value="P:proteolysis"/>
    <property type="evidence" value="ECO:0007669"/>
    <property type="project" value="InterPro"/>
</dbReference>
<comment type="caution">
    <text evidence="1">The sequence shown here is derived from an EMBL/GenBank/DDBJ whole genome shotgun (WGS) entry which is preliminary data.</text>
</comment>
<dbReference type="AlphaFoldDB" id="A0A9Q0S8I5"/>
<accession>A0A9Q0S8I5</accession>
<evidence type="ECO:0000313" key="1">
    <source>
        <dbReference type="EMBL" id="KAJ6647360.1"/>
    </source>
</evidence>
<feature type="non-terminal residue" evidence="1">
    <location>
        <position position="1"/>
    </location>
</feature>
<dbReference type="PROSITE" id="PS51885">
    <property type="entry name" value="NEPRILYSIN"/>
    <property type="match status" value="1"/>
</dbReference>
<sequence length="310" mass="36100">CEDFYSYACGGFQINHFKEFTVNEYVLESLPDISTLDLTIPYKKLYHDFFISCMKYKNGGVSKLLYDLCQDHNNGLTDLIADILMIHPQRTLSRLMPLFDVTMEVGPKKTLIPTVSLPKLKSLHAEDDSRNFYERSCRSLTEMEAIDKKNKTIIQDAYKKCLESRNEYFKNLEKSIFLLQIFEHLPEFKKMQKIKQTLDFIELSIIDEIGSISADELENSKYDTVALNWLKSAYPKIEWTKLFTKLFGKEVAESITNVRLTHSTYLEYSEDSNSEPDVDLENQYYNSKALKEDEPESALQSFQKVLDLEN</sequence>
<evidence type="ECO:0000313" key="2">
    <source>
        <dbReference type="Proteomes" id="UP001151699"/>
    </source>
</evidence>
<dbReference type="GO" id="GO:0004222">
    <property type="term" value="F:metalloendopeptidase activity"/>
    <property type="evidence" value="ECO:0007669"/>
    <property type="project" value="InterPro"/>
</dbReference>
<protein>
    <submittedName>
        <fullName evidence="1">COP9 signalosome complex subunit 2</fullName>
    </submittedName>
</protein>
<dbReference type="Proteomes" id="UP001151699">
    <property type="component" value="Chromosome A"/>
</dbReference>